<dbReference type="InterPro" id="IPR051033">
    <property type="entry name" value="SH3BGR"/>
</dbReference>
<proteinExistence type="inferred from homology"/>
<dbReference type="HOGENOM" id="CLU_084862_3_1_1"/>
<dbReference type="Gene3D" id="3.40.30.10">
    <property type="entry name" value="Glutaredoxin"/>
    <property type="match status" value="1"/>
</dbReference>
<gene>
    <name evidence="3" type="primary">20198193</name>
    <name evidence="2" type="ORF">HELRODRAFT_159163</name>
</gene>
<dbReference type="FunCoup" id="T1ENP3">
    <property type="interactions" value="325"/>
</dbReference>
<dbReference type="eggNOG" id="KOG4023">
    <property type="taxonomic scope" value="Eukaryota"/>
</dbReference>
<evidence type="ECO:0000313" key="3">
    <source>
        <dbReference type="EnsemblMetazoa" id="HelroP159163"/>
    </source>
</evidence>
<dbReference type="RefSeq" id="XP_009009321.1">
    <property type="nucleotide sequence ID" value="XM_009011073.1"/>
</dbReference>
<dbReference type="GeneID" id="20198193"/>
<reference evidence="3" key="3">
    <citation type="submission" date="2015-06" db="UniProtKB">
        <authorList>
            <consortium name="EnsemblMetazoa"/>
        </authorList>
    </citation>
    <scope>IDENTIFICATION</scope>
</reference>
<dbReference type="KEGG" id="hro:HELRODRAFT_159163"/>
<dbReference type="PANTHER" id="PTHR12232">
    <property type="entry name" value="SH3 DOMAIN-BINDING GLUTAMIC ACID-RICH-LIKE PROTEIN"/>
    <property type="match status" value="1"/>
</dbReference>
<reference evidence="4" key="1">
    <citation type="submission" date="2012-12" db="EMBL/GenBank/DDBJ databases">
        <authorList>
            <person name="Hellsten U."/>
            <person name="Grimwood J."/>
            <person name="Chapman J.A."/>
            <person name="Shapiro H."/>
            <person name="Aerts A."/>
            <person name="Otillar R.P."/>
            <person name="Terry A.Y."/>
            <person name="Boore J.L."/>
            <person name="Simakov O."/>
            <person name="Marletaz F."/>
            <person name="Cho S.-J."/>
            <person name="Edsinger-Gonzales E."/>
            <person name="Havlak P."/>
            <person name="Kuo D.-H."/>
            <person name="Larsson T."/>
            <person name="Lv J."/>
            <person name="Arendt D."/>
            <person name="Savage R."/>
            <person name="Osoegawa K."/>
            <person name="de Jong P."/>
            <person name="Lindberg D.R."/>
            <person name="Seaver E.C."/>
            <person name="Weisblat D.A."/>
            <person name="Putnam N.H."/>
            <person name="Grigoriev I.V."/>
            <person name="Rokhsar D.S."/>
        </authorList>
    </citation>
    <scope>NUCLEOTIDE SEQUENCE</scope>
</reference>
<dbReference type="PANTHER" id="PTHR12232:SF0">
    <property type="entry name" value="THIOREDOXIN DOMAIN-CONTAINING PROTEIN"/>
    <property type="match status" value="1"/>
</dbReference>
<accession>T1ENP3</accession>
<keyword evidence="4" id="KW-1185">Reference proteome</keyword>
<sequence length="122" mass="13900">MVIKVYVSRVSGSLDIRKKQEFIRSVLQGKKISFEEVDISDAANESEKLFMREHGEPSANEKNVLPPQIFNNSVYCGGYEAFHEANEDNELKKFLNSIKSLKIAILFSVNLLRTFKGFLIVN</sequence>
<name>T1ENP3_HELRO</name>
<evidence type="ECO:0008006" key="5">
    <source>
        <dbReference type="Google" id="ProtNLM"/>
    </source>
</evidence>
<dbReference type="EMBL" id="KB095811">
    <property type="protein sequence ID" value="ESO12601.1"/>
    <property type="molecule type" value="Genomic_DNA"/>
</dbReference>
<evidence type="ECO:0000313" key="4">
    <source>
        <dbReference type="Proteomes" id="UP000015101"/>
    </source>
</evidence>
<dbReference type="Proteomes" id="UP000015101">
    <property type="component" value="Unassembled WGS sequence"/>
</dbReference>
<comment type="similarity">
    <text evidence="1">Belongs to the SH3BGR family.</text>
</comment>
<dbReference type="STRING" id="6412.T1ENP3"/>
<dbReference type="InterPro" id="IPR006993">
    <property type="entry name" value="Glut_rich_SH3-bd"/>
</dbReference>
<dbReference type="SUPFAM" id="SSF52833">
    <property type="entry name" value="Thioredoxin-like"/>
    <property type="match status" value="1"/>
</dbReference>
<organism evidence="3 4">
    <name type="scientific">Helobdella robusta</name>
    <name type="common">Californian leech</name>
    <dbReference type="NCBI Taxonomy" id="6412"/>
    <lineage>
        <taxon>Eukaryota</taxon>
        <taxon>Metazoa</taxon>
        <taxon>Spiralia</taxon>
        <taxon>Lophotrochozoa</taxon>
        <taxon>Annelida</taxon>
        <taxon>Clitellata</taxon>
        <taxon>Hirudinea</taxon>
        <taxon>Rhynchobdellida</taxon>
        <taxon>Glossiphoniidae</taxon>
        <taxon>Helobdella</taxon>
    </lineage>
</organism>
<dbReference type="OrthoDB" id="9932926at2759"/>
<dbReference type="GO" id="GO:0005737">
    <property type="term" value="C:cytoplasm"/>
    <property type="evidence" value="ECO:0000318"/>
    <property type="project" value="GO_Central"/>
</dbReference>
<protein>
    <recommendedName>
        <fullName evidence="5">SH3 domain-binding glutamic acid-rich-like protein</fullName>
    </recommendedName>
</protein>
<dbReference type="EMBL" id="AMQM01000200">
    <property type="status" value="NOT_ANNOTATED_CDS"/>
    <property type="molecule type" value="Genomic_DNA"/>
</dbReference>
<evidence type="ECO:0000313" key="2">
    <source>
        <dbReference type="EMBL" id="ESO12601.1"/>
    </source>
</evidence>
<dbReference type="OMA" id="FERCDIA"/>
<dbReference type="Pfam" id="PF04908">
    <property type="entry name" value="SH3BGR"/>
    <property type="match status" value="1"/>
</dbReference>
<dbReference type="AlphaFoldDB" id="T1ENP3"/>
<dbReference type="InterPro" id="IPR036249">
    <property type="entry name" value="Thioredoxin-like_sf"/>
</dbReference>
<dbReference type="CTD" id="20198193"/>
<reference evidence="2 4" key="2">
    <citation type="journal article" date="2013" name="Nature">
        <title>Insights into bilaterian evolution from three spiralian genomes.</title>
        <authorList>
            <person name="Simakov O."/>
            <person name="Marletaz F."/>
            <person name="Cho S.J."/>
            <person name="Edsinger-Gonzales E."/>
            <person name="Havlak P."/>
            <person name="Hellsten U."/>
            <person name="Kuo D.H."/>
            <person name="Larsson T."/>
            <person name="Lv J."/>
            <person name="Arendt D."/>
            <person name="Savage R."/>
            <person name="Osoegawa K."/>
            <person name="de Jong P."/>
            <person name="Grimwood J."/>
            <person name="Chapman J.A."/>
            <person name="Shapiro H."/>
            <person name="Aerts A."/>
            <person name="Otillar R.P."/>
            <person name="Terry A.Y."/>
            <person name="Boore J.L."/>
            <person name="Grigoriev I.V."/>
            <person name="Lindberg D.R."/>
            <person name="Seaver E.C."/>
            <person name="Weisblat D.A."/>
            <person name="Putnam N.H."/>
            <person name="Rokhsar D.S."/>
        </authorList>
    </citation>
    <scope>NUCLEOTIDE SEQUENCE</scope>
</reference>
<dbReference type="InParanoid" id="T1ENP3"/>
<evidence type="ECO:0000256" key="1">
    <source>
        <dbReference type="ARBA" id="ARBA00007764"/>
    </source>
</evidence>
<dbReference type="EnsemblMetazoa" id="HelroT159163">
    <property type="protein sequence ID" value="HelroP159163"/>
    <property type="gene ID" value="HelroG159163"/>
</dbReference>